<gene>
    <name evidence="2" type="ORF">Pla144_09670</name>
</gene>
<evidence type="ECO:0000313" key="3">
    <source>
        <dbReference type="Proteomes" id="UP000318437"/>
    </source>
</evidence>
<dbReference type="InterPro" id="IPR019546">
    <property type="entry name" value="TAT_signal_bac_arc"/>
</dbReference>
<comment type="caution">
    <text evidence="2">The sequence shown here is derived from an EMBL/GenBank/DDBJ whole genome shotgun (WGS) entry which is preliminary data.</text>
</comment>
<dbReference type="EMBL" id="SJPS01000001">
    <property type="protein sequence ID" value="TWU30181.1"/>
    <property type="molecule type" value="Genomic_DNA"/>
</dbReference>
<dbReference type="Proteomes" id="UP000318437">
    <property type="component" value="Unassembled WGS sequence"/>
</dbReference>
<dbReference type="InterPro" id="IPR006311">
    <property type="entry name" value="TAT_signal"/>
</dbReference>
<evidence type="ECO:0008006" key="4">
    <source>
        <dbReference type="Google" id="ProtNLM"/>
    </source>
</evidence>
<dbReference type="NCBIfam" id="TIGR01409">
    <property type="entry name" value="TAT_signal_seq"/>
    <property type="match status" value="1"/>
</dbReference>
<dbReference type="RefSeq" id="WP_146448166.1">
    <property type="nucleotide sequence ID" value="NZ_SJPS01000001.1"/>
</dbReference>
<organism evidence="2 3">
    <name type="scientific">Bythopirellula polymerisocia</name>
    <dbReference type="NCBI Taxonomy" id="2528003"/>
    <lineage>
        <taxon>Bacteria</taxon>
        <taxon>Pseudomonadati</taxon>
        <taxon>Planctomycetota</taxon>
        <taxon>Planctomycetia</taxon>
        <taxon>Pirellulales</taxon>
        <taxon>Lacipirellulaceae</taxon>
        <taxon>Bythopirellula</taxon>
    </lineage>
</organism>
<proteinExistence type="predicted"/>
<dbReference type="AlphaFoldDB" id="A0A5C6D326"/>
<name>A0A5C6D326_9BACT</name>
<evidence type="ECO:0000313" key="2">
    <source>
        <dbReference type="EMBL" id="TWU30181.1"/>
    </source>
</evidence>
<accession>A0A5C6D326</accession>
<feature type="region of interest" description="Disordered" evidence="1">
    <location>
        <begin position="30"/>
        <end position="53"/>
    </location>
</feature>
<protein>
    <recommendedName>
        <fullName evidence="4">Twin-arginine translocation signal domain-containing protein</fullName>
    </recommendedName>
</protein>
<dbReference type="PROSITE" id="PS51318">
    <property type="entry name" value="TAT"/>
    <property type="match status" value="1"/>
</dbReference>
<keyword evidence="3" id="KW-1185">Reference proteome</keyword>
<sequence>MTELDRRHFLAASAGAATLATTMAPQVARAADAIPPPPQMPIGKTGIVMSRVG</sequence>
<evidence type="ECO:0000256" key="1">
    <source>
        <dbReference type="SAM" id="MobiDB-lite"/>
    </source>
</evidence>
<reference evidence="2 3" key="1">
    <citation type="submission" date="2019-02" db="EMBL/GenBank/DDBJ databases">
        <title>Deep-cultivation of Planctomycetes and their phenomic and genomic characterization uncovers novel biology.</title>
        <authorList>
            <person name="Wiegand S."/>
            <person name="Jogler M."/>
            <person name="Boedeker C."/>
            <person name="Pinto D."/>
            <person name="Vollmers J."/>
            <person name="Rivas-Marin E."/>
            <person name="Kohn T."/>
            <person name="Peeters S.H."/>
            <person name="Heuer A."/>
            <person name="Rast P."/>
            <person name="Oberbeckmann S."/>
            <person name="Bunk B."/>
            <person name="Jeske O."/>
            <person name="Meyerdierks A."/>
            <person name="Storesund J.E."/>
            <person name="Kallscheuer N."/>
            <person name="Luecker S."/>
            <person name="Lage O.M."/>
            <person name="Pohl T."/>
            <person name="Merkel B.J."/>
            <person name="Hornburger P."/>
            <person name="Mueller R.-W."/>
            <person name="Bruemmer F."/>
            <person name="Labrenz M."/>
            <person name="Spormann A.M."/>
            <person name="Op Den Camp H."/>
            <person name="Overmann J."/>
            <person name="Amann R."/>
            <person name="Jetten M.S.M."/>
            <person name="Mascher T."/>
            <person name="Medema M.H."/>
            <person name="Devos D.P."/>
            <person name="Kaster A.-K."/>
            <person name="Ovreas L."/>
            <person name="Rohde M."/>
            <person name="Galperin M.Y."/>
            <person name="Jogler C."/>
        </authorList>
    </citation>
    <scope>NUCLEOTIDE SEQUENCE [LARGE SCALE GENOMIC DNA]</scope>
    <source>
        <strain evidence="2 3">Pla144</strain>
    </source>
</reference>